<evidence type="ECO:0000313" key="5">
    <source>
        <dbReference type="Proteomes" id="UP001152798"/>
    </source>
</evidence>
<keyword evidence="2" id="KW-0812">Transmembrane</keyword>
<protein>
    <recommendedName>
        <fullName evidence="3">DUF155 domain-containing protein</fullName>
    </recommendedName>
</protein>
<keyword evidence="2" id="KW-1133">Transmembrane helix</keyword>
<keyword evidence="5" id="KW-1185">Reference proteome</keyword>
<evidence type="ECO:0000256" key="1">
    <source>
        <dbReference type="ARBA" id="ARBA00008306"/>
    </source>
</evidence>
<dbReference type="Pfam" id="PF02582">
    <property type="entry name" value="DUF155"/>
    <property type="match status" value="1"/>
</dbReference>
<organism evidence="4 5">
    <name type="scientific">Nezara viridula</name>
    <name type="common">Southern green stink bug</name>
    <name type="synonym">Cimex viridulus</name>
    <dbReference type="NCBI Taxonomy" id="85310"/>
    <lineage>
        <taxon>Eukaryota</taxon>
        <taxon>Metazoa</taxon>
        <taxon>Ecdysozoa</taxon>
        <taxon>Arthropoda</taxon>
        <taxon>Hexapoda</taxon>
        <taxon>Insecta</taxon>
        <taxon>Pterygota</taxon>
        <taxon>Neoptera</taxon>
        <taxon>Paraneoptera</taxon>
        <taxon>Hemiptera</taxon>
        <taxon>Heteroptera</taxon>
        <taxon>Panheteroptera</taxon>
        <taxon>Pentatomomorpha</taxon>
        <taxon>Pentatomoidea</taxon>
        <taxon>Pentatomidae</taxon>
        <taxon>Pentatominae</taxon>
        <taxon>Nezara</taxon>
    </lineage>
</organism>
<dbReference type="Proteomes" id="UP001152798">
    <property type="component" value="Chromosome 2"/>
</dbReference>
<dbReference type="InterPro" id="IPR051624">
    <property type="entry name" value="RMD1/Sad1-interacting"/>
</dbReference>
<dbReference type="AlphaFoldDB" id="A0A9P0H3I0"/>
<comment type="similarity">
    <text evidence="1">Belongs to the RMD1/sif2 family.</text>
</comment>
<evidence type="ECO:0000256" key="2">
    <source>
        <dbReference type="SAM" id="Phobius"/>
    </source>
</evidence>
<dbReference type="OrthoDB" id="242766at2759"/>
<keyword evidence="2" id="KW-0472">Membrane</keyword>
<name>A0A9P0H3I0_NEZVI</name>
<evidence type="ECO:0000259" key="3">
    <source>
        <dbReference type="Pfam" id="PF02582"/>
    </source>
</evidence>
<dbReference type="InterPro" id="IPR003734">
    <property type="entry name" value="DUF155"/>
</dbReference>
<proteinExistence type="inferred from homology"/>
<accession>A0A9P0H3I0</accession>
<dbReference type="PANTHER" id="PTHR16255:SF1">
    <property type="entry name" value="REQUIRED FOR MEIOTIC NUCLEAR DIVISION PROTEIN 1 HOMOLOG"/>
    <property type="match status" value="1"/>
</dbReference>
<evidence type="ECO:0000313" key="4">
    <source>
        <dbReference type="EMBL" id="CAH1394306.1"/>
    </source>
</evidence>
<dbReference type="PANTHER" id="PTHR16255">
    <property type="entry name" value="REQUIRED FOR MEIOTIC NUCLEAR DIVISION PROTEIN 1 HOMOLOG"/>
    <property type="match status" value="1"/>
</dbReference>
<dbReference type="GO" id="GO:0070131">
    <property type="term" value="P:positive regulation of mitochondrial translation"/>
    <property type="evidence" value="ECO:0007669"/>
    <property type="project" value="TreeGrafter"/>
</dbReference>
<dbReference type="EMBL" id="OV725078">
    <property type="protein sequence ID" value="CAH1394306.1"/>
    <property type="molecule type" value="Genomic_DNA"/>
</dbReference>
<feature type="domain" description="DUF155" evidence="3">
    <location>
        <begin position="139"/>
        <end position="318"/>
    </location>
</feature>
<sequence>MNISKCVMTCRVFPFKNICYPREAIFTTVIPLVFCNKLSRLDFHKTGFTKCSDNGDSIKKRSRLRKYVEGSSLNKPRHWNVVAYATAEGYDLHKLRKALAEQALYIPSELTSNEPLQSGVGCALHAVAKYQVTPENRHIYCFEEGSVVMWNVSTVEQNSIIQFLKPFEVKSYSSAIVQEEMELMFYTYNQSKKTYIHDGVMYIGIIDKDLESIASDRYTLSNAMSLSVKLGVLEVLLDMYICDTECLSEDLKIGNPVRLGQRGILRKSGELFALRHSINLSTDLLDTPDFYWDRENLESLYQRSCYYFSIPRRTKVMNEKLNHCVELIQLVSSHLSDRHHVRLEWMIIVLILVEVMFEILHFFGN</sequence>
<feature type="transmembrane region" description="Helical" evidence="2">
    <location>
        <begin position="343"/>
        <end position="363"/>
    </location>
</feature>
<dbReference type="GO" id="GO:0005739">
    <property type="term" value="C:mitochondrion"/>
    <property type="evidence" value="ECO:0007669"/>
    <property type="project" value="UniProtKB-ARBA"/>
</dbReference>
<reference evidence="4" key="1">
    <citation type="submission" date="2022-01" db="EMBL/GenBank/DDBJ databases">
        <authorList>
            <person name="King R."/>
        </authorList>
    </citation>
    <scope>NUCLEOTIDE SEQUENCE</scope>
</reference>
<gene>
    <name evidence="4" type="ORF">NEZAVI_LOCUS4832</name>
</gene>